<gene>
    <name evidence="1" type="ORF">VIBNISOn1_1190018</name>
</gene>
<proteinExistence type="predicted"/>
<dbReference type="InterPro" id="IPR056209">
    <property type="entry name" value="SU10_adaptor"/>
</dbReference>
<evidence type="ECO:0008006" key="3">
    <source>
        <dbReference type="Google" id="ProtNLM"/>
    </source>
</evidence>
<protein>
    <recommendedName>
        <fullName evidence="3">Phage protein</fullName>
    </recommendedName>
</protein>
<dbReference type="Pfam" id="PF24175">
    <property type="entry name" value="SU10_adaptor"/>
    <property type="match status" value="1"/>
</dbReference>
<dbReference type="RefSeq" id="WP_022610440.1">
    <property type="nucleotide sequence ID" value="NZ_LK391965.1"/>
</dbReference>
<dbReference type="AlphaFoldDB" id="A0AAV2VJK3"/>
<sequence>MIQDYSELIAEASHRSGVTNIAQRARMLVGMAEKNLSKRLRLANMETVAELTTDASGSASLPSDYQEMRSVRVCGRAIKRLPLDVWLERRQWGFAIQGKALKSSYPSKVHRLVYYATIPSLEAENTSWLLDDEPELYLHALLFQIYTASNDIDKAQATASYLSLLIESANHADHMYRHAGTRIHLGGIVP</sequence>
<name>A0AAV2VJK3_9VIBR</name>
<organism evidence="1 2">
    <name type="scientific">Vibrio nigripulchritudo SOn1</name>
    <dbReference type="NCBI Taxonomy" id="1238450"/>
    <lineage>
        <taxon>Bacteria</taxon>
        <taxon>Pseudomonadati</taxon>
        <taxon>Pseudomonadota</taxon>
        <taxon>Gammaproteobacteria</taxon>
        <taxon>Vibrionales</taxon>
        <taxon>Vibrionaceae</taxon>
        <taxon>Vibrio</taxon>
    </lineage>
</organism>
<evidence type="ECO:0000313" key="2">
    <source>
        <dbReference type="Proteomes" id="UP000018211"/>
    </source>
</evidence>
<dbReference type="EMBL" id="CAOF01000023">
    <property type="protein sequence ID" value="CCO44673.1"/>
    <property type="molecule type" value="Genomic_DNA"/>
</dbReference>
<comment type="caution">
    <text evidence="1">The sequence shown here is derived from an EMBL/GenBank/DDBJ whole genome shotgun (WGS) entry which is preliminary data.</text>
</comment>
<accession>A0AAV2VJK3</accession>
<reference evidence="1 2" key="1">
    <citation type="journal article" date="2013" name="ISME J.">
        <title>Comparative genomics of pathogenic lineages of Vibrio nigripulchritudo identifies virulence-associated traits.</title>
        <authorList>
            <person name="Goudenege D."/>
            <person name="Labreuche Y."/>
            <person name="Krin E."/>
            <person name="Ansquer D."/>
            <person name="Mangenot S."/>
            <person name="Calteau A."/>
            <person name="Medigue C."/>
            <person name="Mazel D."/>
            <person name="Polz M.F."/>
            <person name="Le Roux F."/>
        </authorList>
    </citation>
    <scope>NUCLEOTIDE SEQUENCE [LARGE SCALE GENOMIC DNA]</scope>
    <source>
        <strain evidence="1 2">SOn1</strain>
    </source>
</reference>
<dbReference type="Proteomes" id="UP000018211">
    <property type="component" value="Unassembled WGS sequence"/>
</dbReference>
<evidence type="ECO:0000313" key="1">
    <source>
        <dbReference type="EMBL" id="CCO44673.1"/>
    </source>
</evidence>